<feature type="compositionally biased region" description="Acidic residues" evidence="1">
    <location>
        <begin position="355"/>
        <end position="372"/>
    </location>
</feature>
<reference evidence="3" key="1">
    <citation type="submission" date="2018-12" db="EMBL/GenBank/DDBJ databases">
        <title>The complete genome of Metarhizium rileyi, a key fungal pathogen of Lepidoptera.</title>
        <authorList>
            <person name="Binneck E."/>
            <person name="Lastra C.C.L."/>
            <person name="Sosa-Gomez D.R."/>
        </authorList>
    </citation>
    <scope>NUCLEOTIDE SEQUENCE [LARGE SCALE GENOMIC DNA]</scope>
    <source>
        <strain evidence="3">Cep018-CH2</strain>
    </source>
</reference>
<name>A0A5C6G3X4_METRR</name>
<evidence type="ECO:0000256" key="1">
    <source>
        <dbReference type="SAM" id="MobiDB-lite"/>
    </source>
</evidence>
<evidence type="ECO:0000313" key="3">
    <source>
        <dbReference type="Proteomes" id="UP000317257"/>
    </source>
</evidence>
<dbReference type="EMBL" id="SBHS01000080">
    <property type="protein sequence ID" value="TWU70496.1"/>
    <property type="molecule type" value="Genomic_DNA"/>
</dbReference>
<organism evidence="2 3">
    <name type="scientific">Metarhizium rileyi (strain RCEF 4871)</name>
    <name type="common">Nomuraea rileyi</name>
    <dbReference type="NCBI Taxonomy" id="1649241"/>
    <lineage>
        <taxon>Eukaryota</taxon>
        <taxon>Fungi</taxon>
        <taxon>Dikarya</taxon>
        <taxon>Ascomycota</taxon>
        <taxon>Pezizomycotina</taxon>
        <taxon>Sordariomycetes</taxon>
        <taxon>Hypocreomycetidae</taxon>
        <taxon>Hypocreales</taxon>
        <taxon>Clavicipitaceae</taxon>
        <taxon>Metarhizium</taxon>
    </lineage>
</organism>
<feature type="region of interest" description="Disordered" evidence="1">
    <location>
        <begin position="355"/>
        <end position="394"/>
    </location>
</feature>
<comment type="caution">
    <text evidence="2">The sequence shown here is derived from an EMBL/GenBank/DDBJ whole genome shotgun (WGS) entry which is preliminary data.</text>
</comment>
<accession>A0A5C6G3X4</accession>
<protein>
    <submittedName>
        <fullName evidence="2">Uncharacterized protein</fullName>
    </submittedName>
</protein>
<dbReference type="AlphaFoldDB" id="A0A5C6G3X4"/>
<gene>
    <name evidence="2" type="ORF">ED733_000739</name>
</gene>
<sequence>MAPYIYSARSSSDLEKLSSIHKVRIISDLAEQQRGSSANLGEVQNLLDIKPSALLQTERELLQSPGGFFLVALAQASYADVATATRIQPSRERTAVDWPDYSNSLDAIVGSSSPTRPSSSDYEIESEYIGEDENEAHRTIREVIAVNLVVNFLRYVLQCCLKQDDNGEEIRARANGMRDQATVAGVNNTFEDDAGMSKYIRQAIGWALVHPYMALIEAKRAQGIHIDSRTGRSSPVVSNDMTAQYLGEAVLAWRANRNLLGRNVFLIAVSNTFVQFIHFSPGRDYDEYLNARTKAVQKRLVDNKKKDTFVRMRRTKWFDLRLSEGRRIAMCHVLMLVWWHASQDAAVVLSETDIGSDENMQSDDNDEDEYCDDSGHGDNDIDFDQGYVGGSSSE</sequence>
<evidence type="ECO:0000313" key="2">
    <source>
        <dbReference type="EMBL" id="TWU70496.1"/>
    </source>
</evidence>
<dbReference type="Proteomes" id="UP000317257">
    <property type="component" value="Unassembled WGS sequence"/>
</dbReference>
<proteinExistence type="predicted"/>